<keyword evidence="2" id="KW-1185">Reference proteome</keyword>
<reference evidence="1 2" key="1">
    <citation type="submission" date="2018-11" db="EMBL/GenBank/DDBJ databases">
        <title>Genomic Encyclopedia of Type Strains, Phase IV (KMG-IV): sequencing the most valuable type-strain genomes for metagenomic binning, comparative biology and taxonomic classification.</title>
        <authorList>
            <person name="Goeker M."/>
        </authorList>
    </citation>
    <scope>NUCLEOTIDE SEQUENCE [LARGE SCALE GENOMIC DNA]</scope>
    <source>
        <strain evidence="1 2">DSM 104731</strain>
    </source>
</reference>
<keyword evidence="1" id="KW-0645">Protease</keyword>
<dbReference type="Gene3D" id="3.30.2010.20">
    <property type="match status" value="1"/>
</dbReference>
<gene>
    <name evidence="1" type="ORF">EDD53_1852</name>
</gene>
<accession>A0A3N4U9N7</accession>
<dbReference type="GO" id="GO:0006508">
    <property type="term" value="P:proteolysis"/>
    <property type="evidence" value="ECO:0007669"/>
    <property type="project" value="UniProtKB-KW"/>
</dbReference>
<sequence length="139" mass="15353">MPDALLNATAPDLDAIESIARMTIANLPAAHKVMAASVGINVMDFVPEDLMAEIGLEDPFALTGLYTGLPMPEKSSMDEAPSSDMIWLFRRPILDEWCLRGDVTLQQMVAHVTVHELAHHFGWSDEQIATIDTTWDYGL</sequence>
<dbReference type="AlphaFoldDB" id="A0A3N4U9N7"/>
<dbReference type="Pfam" id="PF06262">
    <property type="entry name" value="Zincin_1"/>
    <property type="match status" value="1"/>
</dbReference>
<name>A0A3N4U9N7_9RHOB</name>
<dbReference type="InterPro" id="IPR010428">
    <property type="entry name" value="Zincin_1"/>
</dbReference>
<dbReference type="GO" id="GO:0008233">
    <property type="term" value="F:peptidase activity"/>
    <property type="evidence" value="ECO:0007669"/>
    <property type="project" value="UniProtKB-KW"/>
</dbReference>
<organism evidence="1 2">
    <name type="scientific">Pacificibacter maritimus</name>
    <dbReference type="NCBI Taxonomy" id="762213"/>
    <lineage>
        <taxon>Bacteria</taxon>
        <taxon>Pseudomonadati</taxon>
        <taxon>Pseudomonadota</taxon>
        <taxon>Alphaproteobacteria</taxon>
        <taxon>Rhodobacterales</taxon>
        <taxon>Roseobacteraceae</taxon>
        <taxon>Pacificibacter</taxon>
    </lineage>
</organism>
<proteinExistence type="predicted"/>
<dbReference type="SUPFAM" id="SSF55486">
    <property type="entry name" value="Metalloproteases ('zincins'), catalytic domain"/>
    <property type="match status" value="1"/>
</dbReference>
<dbReference type="OrthoDB" id="9806895at2"/>
<dbReference type="Proteomes" id="UP000269689">
    <property type="component" value="Unassembled WGS sequence"/>
</dbReference>
<keyword evidence="1" id="KW-0378">Hydrolase</keyword>
<protein>
    <submittedName>
        <fullName evidence="1">Putative Zn-dependent protease with MMP-like domain</fullName>
    </submittedName>
</protein>
<dbReference type="RefSeq" id="WP_123792883.1">
    <property type="nucleotide sequence ID" value="NZ_RKQK01000002.1"/>
</dbReference>
<evidence type="ECO:0000313" key="1">
    <source>
        <dbReference type="EMBL" id="RPE67443.1"/>
    </source>
</evidence>
<evidence type="ECO:0000313" key="2">
    <source>
        <dbReference type="Proteomes" id="UP000269689"/>
    </source>
</evidence>
<comment type="caution">
    <text evidence="1">The sequence shown here is derived from an EMBL/GenBank/DDBJ whole genome shotgun (WGS) entry which is preliminary data.</text>
</comment>
<dbReference type="EMBL" id="RKQK01000002">
    <property type="protein sequence ID" value="RPE67443.1"/>
    <property type="molecule type" value="Genomic_DNA"/>
</dbReference>
<dbReference type="CDD" id="cd12952">
    <property type="entry name" value="MMP_ACEL2062"/>
    <property type="match status" value="1"/>
</dbReference>
<dbReference type="InterPro" id="IPR038555">
    <property type="entry name" value="Zincin_1_sf"/>
</dbReference>